<dbReference type="Pfam" id="PF00884">
    <property type="entry name" value="Sulfatase"/>
    <property type="match status" value="1"/>
</dbReference>
<dbReference type="InterPro" id="IPR017850">
    <property type="entry name" value="Alkaline_phosphatase_core_sf"/>
</dbReference>
<dbReference type="GO" id="GO:0015024">
    <property type="term" value="F:glucuronate-2-sulfatase activity"/>
    <property type="evidence" value="ECO:0007669"/>
    <property type="project" value="TreeGrafter"/>
</dbReference>
<proteinExistence type="predicted"/>
<dbReference type="GO" id="GO:0004065">
    <property type="term" value="F:arylsulfatase activity"/>
    <property type="evidence" value="ECO:0007669"/>
    <property type="project" value="TreeGrafter"/>
</dbReference>
<gene>
    <name evidence="3" type="ORF">Hyperionvirus6_98</name>
</gene>
<reference evidence="3" key="1">
    <citation type="submission" date="2018-10" db="EMBL/GenBank/DDBJ databases">
        <title>Hidden diversity of soil giant viruses.</title>
        <authorList>
            <person name="Schulz F."/>
            <person name="Alteio L."/>
            <person name="Goudeau D."/>
            <person name="Ryan E.M."/>
            <person name="Malmstrom R.R."/>
            <person name="Blanchard J."/>
            <person name="Woyke T."/>
        </authorList>
    </citation>
    <scope>NUCLEOTIDE SEQUENCE</scope>
    <source>
        <strain evidence="3">HYV1</strain>
    </source>
</reference>
<organism evidence="3">
    <name type="scientific">Hyperionvirus sp</name>
    <dbReference type="NCBI Taxonomy" id="2487770"/>
    <lineage>
        <taxon>Viruses</taxon>
        <taxon>Varidnaviria</taxon>
        <taxon>Bamfordvirae</taxon>
        <taxon>Nucleocytoviricota</taxon>
        <taxon>Megaviricetes</taxon>
        <taxon>Imitervirales</taxon>
        <taxon>Mimiviridae</taxon>
        <taxon>Klosneuvirinae</taxon>
    </lineage>
</organism>
<accession>A0A3G5A822</accession>
<sequence length="586" mass="66245">MSKPNILFIMTDEMRFPPVYETAEIKAWREKYLKGMNRLKEGGVEFLNHYTASTACAPSRAAIACGQYPSLTGVSQTNGAAKTAFDSDMFWLDSATVPTIGDYFSGGSYRTFYKGKWHVSESDIIIPGTHDAVPSYNEENGIPDPKLTSLYLRTNRLNKFGWDGWVGPEPHGSDPRKSGSSAAEGLSGRDVVYTEQCRQLIKELDKSPNNEPFIITFSLVNPHDISLWGEISRELPEFNFKINDSVPFIPAAPTAHENLSTKPSCQQSYKDKYPLGFQPTIDDETYRQLYYSLILTADENINKVLDTLENSRFAKNTIIIMTSDHGDTIGAHNLFQKWYTAYEEVIHVPLIVKIPYHECQKNINMLTSHVDILPTMLGLAKIDVRKVQKELKKTHTEVRELVGRDLSRIILGKSPEVNEPIYFMTDDDVLLGQNQTTLRGKPYDAVIQPNHIETVITNLPTGPSDQIWKYSRYFDNPQFWTNPCDSNVLVHTTDNIGTPKHPISVSINLTKKKPAGPQFEMYNLTLDPIETKNLSDPTYATPKTNKIEKMLQKLLKQQSDKKRLYPLSGVPPCSIPRRNPLLPRPA</sequence>
<dbReference type="InterPro" id="IPR051849">
    <property type="entry name" value="GAG-degrading_sulfatase"/>
</dbReference>
<dbReference type="SUPFAM" id="SSF53649">
    <property type="entry name" value="Alkaline phosphatase-like"/>
    <property type="match status" value="1"/>
</dbReference>
<dbReference type="PANTHER" id="PTHR46615:SF1">
    <property type="entry name" value="ARYLSULFATASE K"/>
    <property type="match status" value="1"/>
</dbReference>
<feature type="domain" description="Sulfatase N-terminal" evidence="2">
    <location>
        <begin position="4"/>
        <end position="381"/>
    </location>
</feature>
<evidence type="ECO:0000259" key="2">
    <source>
        <dbReference type="Pfam" id="PF00884"/>
    </source>
</evidence>
<protein>
    <submittedName>
        <fullName evidence="3">DUF229 domain-containing protein</fullName>
    </submittedName>
</protein>
<dbReference type="InterPro" id="IPR000917">
    <property type="entry name" value="Sulfatase_N"/>
</dbReference>
<feature type="region of interest" description="Disordered" evidence="1">
    <location>
        <begin position="560"/>
        <end position="586"/>
    </location>
</feature>
<evidence type="ECO:0000313" key="3">
    <source>
        <dbReference type="EMBL" id="AYV83417.1"/>
    </source>
</evidence>
<dbReference type="Gene3D" id="3.40.720.10">
    <property type="entry name" value="Alkaline Phosphatase, subunit A"/>
    <property type="match status" value="1"/>
</dbReference>
<name>A0A3G5A822_9VIRU</name>
<dbReference type="EMBL" id="MK072388">
    <property type="protein sequence ID" value="AYV83417.1"/>
    <property type="molecule type" value="Genomic_DNA"/>
</dbReference>
<dbReference type="PANTHER" id="PTHR46615">
    <property type="entry name" value="ARYLSULFATASE K"/>
    <property type="match status" value="1"/>
</dbReference>
<evidence type="ECO:0000256" key="1">
    <source>
        <dbReference type="SAM" id="MobiDB-lite"/>
    </source>
</evidence>